<evidence type="ECO:0000256" key="4">
    <source>
        <dbReference type="ARBA" id="ARBA00022927"/>
    </source>
</evidence>
<evidence type="ECO:0000313" key="11">
    <source>
        <dbReference type="EMBL" id="GAO51190.1"/>
    </source>
</evidence>
<feature type="region of interest" description="Disordered" evidence="7">
    <location>
        <begin position="500"/>
        <end position="589"/>
    </location>
</feature>
<comment type="subcellular location">
    <subcellularLocation>
        <location evidence="6">Nucleus</location>
        <location evidence="6">Nucleolus</location>
    </subcellularLocation>
</comment>
<dbReference type="STRING" id="698492.A0A0E9NP35"/>
<evidence type="ECO:0000259" key="8">
    <source>
        <dbReference type="Pfam" id="PF05285"/>
    </source>
</evidence>
<evidence type="ECO:0000259" key="9">
    <source>
        <dbReference type="Pfam" id="PF08158"/>
    </source>
</evidence>
<dbReference type="EMBL" id="BACD03000042">
    <property type="protein sequence ID" value="GAO51190.1"/>
    <property type="molecule type" value="Genomic_DNA"/>
</dbReference>
<organism evidence="11 12">
    <name type="scientific">Saitoella complicata (strain BCRC 22490 / CBS 7301 / JCM 7358 / NBRC 10748 / NRRL Y-17804)</name>
    <dbReference type="NCBI Taxonomy" id="698492"/>
    <lineage>
        <taxon>Eukaryota</taxon>
        <taxon>Fungi</taxon>
        <taxon>Dikarya</taxon>
        <taxon>Ascomycota</taxon>
        <taxon>Taphrinomycotina</taxon>
        <taxon>Taphrinomycotina incertae sedis</taxon>
        <taxon>Saitoella</taxon>
    </lineage>
</organism>
<feature type="compositionally biased region" description="Basic and acidic residues" evidence="7">
    <location>
        <begin position="721"/>
        <end position="734"/>
    </location>
</feature>
<sequence length="741" mass="83894">MVKQRRAAVLPTNLPHLQYLVKRDPESYQDEFLMQWRHYESTRDIFLVKPEDEGTEFAELVGFMAHVSNCYPTETASFPNDLTMLLTNHHAVLHPDLREKLVQSLVLLRNKDVITSISLLQTLFPLLANTPSKNLRVQIYNTIVSDIRVANQKAKNHRLNKTVQSVLFGMVEQGAEDGSSTAGAWAVKLTREMWKRGIWDDARTVEIMKEAALHTNHKVMSGGIHFFLGADDEKAEASDSEEEEDISIKRVLHQNVINKGSKKRDKQFRQAIKKVHKQREKRHQVSTLNFSALHLLHDPQGFAEQLFSKHLTNSKTRLIMEQKLAVLQLVSRLIGVHKLSVLGFYSYILKFLSPSQRDVTHFLATAAQASHEFVPPDVLEPVIRRIADEFVTGGVAPEVVQAGINGIREMCARAPLAMNPTLLHDLTEYKGSRDKGVMMAARGLIGLYRDIAPEMLKKKDRGKNASMGMKTHSELKFGQELGAQRGIEGLELLAEWKKEQEANKGSGDEEEGEEDDWGQWEVESDENSEGEGDWIAVQSDGEDIEISDSEDEDGKKKEKTEKEKPVSRKRKAEEEEEESDEDMEDVEAAARVREELAAAEKRFSELATTKILTPADFAKLEELRVQAAANRILGLRGKQPPKTGEYVDAAAIEGPRKKTKADYAERMASVAEGREGREKFGSRKQFRDEAGRSTTNREKARKKNFMMIVHKRSVQGKSKRSLTEKQRVLRAHVDKQKKKGH</sequence>
<feature type="domain" description="SDA1 middle" evidence="8">
    <location>
        <begin position="534"/>
        <end position="673"/>
    </location>
</feature>
<reference evidence="11 12" key="2">
    <citation type="journal article" date="2014" name="J. Gen. Appl. Microbiol.">
        <title>The early diverging ascomycetous budding yeast Saitoella complicata has three histone deacetylases belonging to the Clr6, Hos2, and Rpd3 lineages.</title>
        <authorList>
            <person name="Nishida H."/>
            <person name="Matsumoto T."/>
            <person name="Kondo S."/>
            <person name="Hamamoto M."/>
            <person name="Yoshikawa H."/>
        </authorList>
    </citation>
    <scope>NUCLEOTIDE SEQUENCE [LARGE SCALE GENOMIC DNA]</scope>
    <source>
        <strain evidence="11 12">NRRL Y-17804</strain>
    </source>
</reference>
<feature type="compositionally biased region" description="Basic and acidic residues" evidence="7">
    <location>
        <begin position="672"/>
        <end position="698"/>
    </location>
</feature>
<keyword evidence="5 6" id="KW-0539">Nucleus</keyword>
<comment type="caution">
    <text evidence="11">The sequence shown here is derived from an EMBL/GenBank/DDBJ whole genome shotgun (WGS) entry which is preliminary data.</text>
</comment>
<keyword evidence="2 6" id="KW-0813">Transport</keyword>
<evidence type="ECO:0000256" key="5">
    <source>
        <dbReference type="ARBA" id="ARBA00023242"/>
    </source>
</evidence>
<feature type="region of interest" description="Disordered" evidence="7">
    <location>
        <begin position="669"/>
        <end position="741"/>
    </location>
</feature>
<evidence type="ECO:0000259" key="10">
    <source>
        <dbReference type="Pfam" id="PF21638"/>
    </source>
</evidence>
<dbReference type="GO" id="GO:0000055">
    <property type="term" value="P:ribosomal large subunit export from nucleus"/>
    <property type="evidence" value="ECO:0007669"/>
    <property type="project" value="UniProtKB-UniRule"/>
</dbReference>
<reference evidence="11 12" key="1">
    <citation type="journal article" date="2011" name="J. Gen. Appl. Microbiol.">
        <title>Draft genome sequencing of the enigmatic yeast Saitoella complicata.</title>
        <authorList>
            <person name="Nishida H."/>
            <person name="Hamamoto M."/>
            <person name="Sugiyama J."/>
        </authorList>
    </citation>
    <scope>NUCLEOTIDE SEQUENCE [LARGE SCALE GENOMIC DNA]</scope>
    <source>
        <strain evidence="11 12">NRRL Y-17804</strain>
    </source>
</reference>
<protein>
    <recommendedName>
        <fullName evidence="6">Protein SDA1</fullName>
    </recommendedName>
</protein>
<dbReference type="InterPro" id="IPR027312">
    <property type="entry name" value="Sda1"/>
</dbReference>
<feature type="compositionally biased region" description="Acidic residues" evidence="7">
    <location>
        <begin position="540"/>
        <end position="552"/>
    </location>
</feature>
<evidence type="ECO:0000256" key="7">
    <source>
        <dbReference type="SAM" id="MobiDB-lite"/>
    </source>
</evidence>
<feature type="compositionally biased region" description="Basic residues" evidence="7">
    <location>
        <begin position="699"/>
        <end position="720"/>
    </location>
</feature>
<name>A0A0E9NP35_SAICN</name>
<dbReference type="InterPro" id="IPR012977">
    <property type="entry name" value="SDA1_N"/>
</dbReference>
<accession>A0A0E9NP35</accession>
<dbReference type="Pfam" id="PF05285">
    <property type="entry name" value="SDA1_dom"/>
    <property type="match status" value="1"/>
</dbReference>
<gene>
    <name evidence="11" type="ORF">G7K_5301-t1</name>
</gene>
<dbReference type="AlphaFoldDB" id="A0A0E9NP35"/>
<evidence type="ECO:0000256" key="6">
    <source>
        <dbReference type="RuleBase" id="RU365057"/>
    </source>
</evidence>
<feature type="domain" description="SDA1 C-terminal" evidence="10">
    <location>
        <begin position="693"/>
        <end position="739"/>
    </location>
</feature>
<dbReference type="Pfam" id="PF21638">
    <property type="entry name" value="SDA1_C"/>
    <property type="match status" value="1"/>
</dbReference>
<dbReference type="Proteomes" id="UP000033140">
    <property type="component" value="Unassembled WGS sequence"/>
</dbReference>
<feature type="compositionally biased region" description="Acidic residues" evidence="7">
    <location>
        <begin position="574"/>
        <end position="587"/>
    </location>
</feature>
<keyword evidence="12" id="KW-1185">Reference proteome</keyword>
<evidence type="ECO:0000256" key="2">
    <source>
        <dbReference type="ARBA" id="ARBA00022448"/>
    </source>
</evidence>
<keyword evidence="3 6" id="KW-0690">Ribosome biogenesis</keyword>
<comment type="function">
    <text evidence="6">Required for 60S pre-ribosomal subunits export to the cytoplasm.</text>
</comment>
<dbReference type="PANTHER" id="PTHR12730">
    <property type="entry name" value="HSDA/SDA1-RELATED"/>
    <property type="match status" value="1"/>
</dbReference>
<proteinExistence type="inferred from homology"/>
<feature type="compositionally biased region" description="Basic and acidic residues" evidence="7">
    <location>
        <begin position="553"/>
        <end position="566"/>
    </location>
</feature>
<dbReference type="OMA" id="AMYKTYK"/>
<comment type="similarity">
    <text evidence="1 6">Belongs to the SDA1 family.</text>
</comment>
<dbReference type="InterPro" id="IPR048292">
    <property type="entry name" value="SDA1_C"/>
</dbReference>
<evidence type="ECO:0000256" key="3">
    <source>
        <dbReference type="ARBA" id="ARBA00022517"/>
    </source>
</evidence>
<keyword evidence="4 6" id="KW-0653">Protein transport</keyword>
<dbReference type="Pfam" id="PF08158">
    <property type="entry name" value="SDA1_HEAT"/>
    <property type="match status" value="1"/>
</dbReference>
<evidence type="ECO:0000313" key="12">
    <source>
        <dbReference type="Proteomes" id="UP000033140"/>
    </source>
</evidence>
<feature type="compositionally biased region" description="Acidic residues" evidence="7">
    <location>
        <begin position="508"/>
        <end position="532"/>
    </location>
</feature>
<dbReference type="GO" id="GO:0042273">
    <property type="term" value="P:ribosomal large subunit biogenesis"/>
    <property type="evidence" value="ECO:0007669"/>
    <property type="project" value="UniProtKB-UniRule"/>
</dbReference>
<dbReference type="GO" id="GO:0015031">
    <property type="term" value="P:protein transport"/>
    <property type="evidence" value="ECO:0007669"/>
    <property type="project" value="UniProtKB-KW"/>
</dbReference>
<evidence type="ECO:0000256" key="1">
    <source>
        <dbReference type="ARBA" id="ARBA00005783"/>
    </source>
</evidence>
<dbReference type="InterPro" id="IPR007949">
    <property type="entry name" value="SDA1_MD"/>
</dbReference>
<feature type="domain" description="SDA1 N-terminal" evidence="9">
    <location>
        <begin position="63"/>
        <end position="433"/>
    </location>
</feature>
<reference evidence="11 12" key="3">
    <citation type="journal article" date="2015" name="Genome Announc.">
        <title>Draft Genome Sequence of the Archiascomycetous Yeast Saitoella complicata.</title>
        <authorList>
            <person name="Yamauchi K."/>
            <person name="Kondo S."/>
            <person name="Hamamoto M."/>
            <person name="Takahashi Y."/>
            <person name="Ogura Y."/>
            <person name="Hayashi T."/>
            <person name="Nishida H."/>
        </authorList>
    </citation>
    <scope>NUCLEOTIDE SEQUENCE [LARGE SCALE GENOMIC DNA]</scope>
    <source>
        <strain evidence="11 12">NRRL Y-17804</strain>
    </source>
</reference>
<dbReference type="PANTHER" id="PTHR12730:SF0">
    <property type="entry name" value="PROTEIN SDA1 HOMOLOG"/>
    <property type="match status" value="1"/>
</dbReference>
<dbReference type="GO" id="GO:0005730">
    <property type="term" value="C:nucleolus"/>
    <property type="evidence" value="ECO:0007669"/>
    <property type="project" value="UniProtKB-SubCell"/>
</dbReference>